<accession>A0A841HJW2</accession>
<evidence type="ECO:0000313" key="3">
    <source>
        <dbReference type="EMBL" id="MBB6092874.1"/>
    </source>
</evidence>
<feature type="coiled-coil region" evidence="1">
    <location>
        <begin position="654"/>
        <end position="681"/>
    </location>
</feature>
<dbReference type="EMBL" id="JACHHZ010000002">
    <property type="protein sequence ID" value="MBB6092874.1"/>
    <property type="molecule type" value="Genomic_DNA"/>
</dbReference>
<sequence length="787" mass="85657">MSLPPYEKLGAFYLGREVDPATGADKPDLLLYDSRDLTTHAVCVGMTGSGKTGLCLSLLEEAAIDGIPAIAIDPKGDIGNLLLTFPQLRPEDFEPWVDPGEAARKGQTTQAYAAATAETWRKGLGDWGQDGERIQRFRDAADVAIYTPGSTTGRPLSVLRSFSAPPAELRQDPSALRERIASTVAGLLSLIGVDADPLQSREHILLSTLLDQAWSAGRDLDLAALIQSIQKPGLDKIGVFDLETFYPAKERLQLAMSLNNLIAAPGFAAWMQGEALDVQRLLYTDAGKPRIAIISIAHLSDAERMFVVTLLLGEVVAWMRRQSGTSSLRALLYMDEIFGYFPPTAMPPSKQPLLTLMKQARAFGLGVVLATQNPVDLDYKGLSNAGTWFIGRLQTERDKARVIEGLLSAGEGLDKAELDSLLANLTGRVFLMRNAHDDAPALFRTRWALSYLRGPLTLPEIAKLTPSRPVEQRAAAGAPRAMTPEAASSAAGSSKPVVPAGIDEYYLQRSSGGAWTPHLLGIARMHFVNAPAGIDVWETRSYLLPMETDDDPNWTQAESAADLSDQLKKTATEGEYAEAPAALLRAQNYKAWEKQLEGYVYESAGLDVFRCPSIGATSAAGMTEADFRSRIALGLREKRDAAVEALRKKYAPRLTTLEDQIRRAEDRVRRESAQLSEQKMSTAISVGTSILGALLGRKKISVGNVGRVGTAARSAGRIGRESDDVTRANESLDVIKQRYTDLSNEFEQESSRLQGEFDPAAAVVDRVQVKPRKADIDVKKLALVWVR</sequence>
<proteinExistence type="predicted"/>
<dbReference type="PANTHER" id="PTHR30121">
    <property type="entry name" value="UNCHARACTERIZED PROTEIN YJGR-RELATED"/>
    <property type="match status" value="1"/>
</dbReference>
<feature type="region of interest" description="Disordered" evidence="2">
    <location>
        <begin position="468"/>
        <end position="494"/>
    </location>
</feature>
<evidence type="ECO:0000256" key="1">
    <source>
        <dbReference type="SAM" id="Coils"/>
    </source>
</evidence>
<keyword evidence="4" id="KW-1185">Reference proteome</keyword>
<name>A0A841HJW2_9GAMM</name>
<protein>
    <recommendedName>
        <fullName evidence="5">ATP-binding protein</fullName>
    </recommendedName>
</protein>
<evidence type="ECO:0000313" key="4">
    <source>
        <dbReference type="Proteomes" id="UP000588068"/>
    </source>
</evidence>
<evidence type="ECO:0000256" key="2">
    <source>
        <dbReference type="SAM" id="MobiDB-lite"/>
    </source>
</evidence>
<evidence type="ECO:0008006" key="5">
    <source>
        <dbReference type="Google" id="ProtNLM"/>
    </source>
</evidence>
<keyword evidence="1" id="KW-0175">Coiled coil</keyword>
<dbReference type="InterPro" id="IPR051162">
    <property type="entry name" value="T4SS_component"/>
</dbReference>
<dbReference type="PANTHER" id="PTHR30121:SF6">
    <property type="entry name" value="SLR6007 PROTEIN"/>
    <property type="match status" value="1"/>
</dbReference>
<organism evidence="3 4">
    <name type="scientific">Povalibacter uvarum</name>
    <dbReference type="NCBI Taxonomy" id="732238"/>
    <lineage>
        <taxon>Bacteria</taxon>
        <taxon>Pseudomonadati</taxon>
        <taxon>Pseudomonadota</taxon>
        <taxon>Gammaproteobacteria</taxon>
        <taxon>Steroidobacterales</taxon>
        <taxon>Steroidobacteraceae</taxon>
        <taxon>Povalibacter</taxon>
    </lineage>
</organism>
<reference evidence="3 4" key="1">
    <citation type="submission" date="2020-08" db="EMBL/GenBank/DDBJ databases">
        <title>Genomic Encyclopedia of Type Strains, Phase IV (KMG-IV): sequencing the most valuable type-strain genomes for metagenomic binning, comparative biology and taxonomic classification.</title>
        <authorList>
            <person name="Goeker M."/>
        </authorList>
    </citation>
    <scope>NUCLEOTIDE SEQUENCE [LARGE SCALE GENOMIC DNA]</scope>
    <source>
        <strain evidence="3 4">DSM 26723</strain>
    </source>
</reference>
<dbReference type="AlphaFoldDB" id="A0A841HJW2"/>
<dbReference type="Proteomes" id="UP000588068">
    <property type="component" value="Unassembled WGS sequence"/>
</dbReference>
<dbReference type="Gene3D" id="3.40.50.300">
    <property type="entry name" value="P-loop containing nucleotide triphosphate hydrolases"/>
    <property type="match status" value="2"/>
</dbReference>
<dbReference type="InterPro" id="IPR027417">
    <property type="entry name" value="P-loop_NTPase"/>
</dbReference>
<dbReference type="SUPFAM" id="SSF52540">
    <property type="entry name" value="P-loop containing nucleoside triphosphate hydrolases"/>
    <property type="match status" value="1"/>
</dbReference>
<gene>
    <name evidence="3" type="ORF">HNQ60_001752</name>
</gene>
<comment type="caution">
    <text evidence="3">The sequence shown here is derived from an EMBL/GenBank/DDBJ whole genome shotgun (WGS) entry which is preliminary data.</text>
</comment>
<dbReference type="RefSeq" id="WP_221304103.1">
    <property type="nucleotide sequence ID" value="NZ_JACHHZ010000002.1"/>
</dbReference>